<evidence type="ECO:0000259" key="15">
    <source>
        <dbReference type="Pfam" id="PF02784"/>
    </source>
</evidence>
<comment type="similarity">
    <text evidence="9 12">Belongs to the Orn/Lys/Arg decarboxylase class-II family. LysA subfamily.</text>
</comment>
<dbReference type="PRINTS" id="PR01181">
    <property type="entry name" value="DAPDCRBXLASE"/>
</dbReference>
<keyword evidence="3 12" id="KW-0210">Decarboxylase</keyword>
<evidence type="ECO:0000256" key="13">
    <source>
        <dbReference type="PIRSR" id="PIRSR600183-50"/>
    </source>
</evidence>
<accession>A0A6P1ZJ43</accession>
<dbReference type="NCBIfam" id="TIGR01048">
    <property type="entry name" value="lysA"/>
    <property type="match status" value="1"/>
</dbReference>
<feature type="modified residue" description="N6-(pyridoxal phosphate)lysine" evidence="12 13">
    <location>
        <position position="60"/>
    </location>
</feature>
<evidence type="ECO:0000256" key="11">
    <source>
        <dbReference type="ARBA" id="ARBA00074972"/>
    </source>
</evidence>
<comment type="function">
    <text evidence="12">Specifically catalyzes the decarboxylation of meso-diaminopimelate (meso-DAP) to L-lysine.</text>
</comment>
<feature type="binding site" evidence="12">
    <location>
        <begin position="273"/>
        <end position="276"/>
    </location>
    <ligand>
        <name>pyridoxal 5'-phosphate</name>
        <dbReference type="ChEBI" id="CHEBI:597326"/>
    </ligand>
</feature>
<evidence type="ECO:0000256" key="4">
    <source>
        <dbReference type="ARBA" id="ARBA00022898"/>
    </source>
</evidence>
<keyword evidence="2 12" id="KW-0028">Amino-acid biosynthesis</keyword>
<dbReference type="PANTHER" id="PTHR43727:SF2">
    <property type="entry name" value="GROUP IV DECARBOXYLASE"/>
    <property type="match status" value="1"/>
</dbReference>
<evidence type="ECO:0000256" key="14">
    <source>
        <dbReference type="RuleBase" id="RU003738"/>
    </source>
</evidence>
<comment type="caution">
    <text evidence="16">The sequence shown here is derived from an EMBL/GenBank/DDBJ whole genome shotgun (WGS) entry which is preliminary data.</text>
</comment>
<evidence type="ECO:0000313" key="17">
    <source>
        <dbReference type="Proteomes" id="UP000434052"/>
    </source>
</evidence>
<protein>
    <recommendedName>
        <fullName evidence="11 12">Diaminopimelate decarboxylase</fullName>
        <shortName evidence="12">DAP decarboxylase</shortName>
        <shortName evidence="12">DAPDC</shortName>
        <ecNumber evidence="10 12">4.1.1.20</ecNumber>
    </recommendedName>
</protein>
<dbReference type="InterPro" id="IPR022644">
    <property type="entry name" value="De-COase2_N"/>
</dbReference>
<feature type="binding site" evidence="12">
    <location>
        <position position="371"/>
    </location>
    <ligand>
        <name>substrate</name>
    </ligand>
</feature>
<dbReference type="HAMAP" id="MF_02120">
    <property type="entry name" value="LysA"/>
    <property type="match status" value="1"/>
</dbReference>
<evidence type="ECO:0000256" key="3">
    <source>
        <dbReference type="ARBA" id="ARBA00022793"/>
    </source>
</evidence>
<feature type="binding site" evidence="12">
    <location>
        <position position="276"/>
    </location>
    <ligand>
        <name>substrate</name>
    </ligand>
</feature>
<keyword evidence="4 12" id="KW-0663">Pyridoxal phosphate</keyword>
<feature type="binding site" evidence="12">
    <location>
        <position position="371"/>
    </location>
    <ligand>
        <name>pyridoxal 5'-phosphate</name>
        <dbReference type="ChEBI" id="CHEBI:597326"/>
    </ligand>
</feature>
<dbReference type="FunFam" id="3.20.20.10:FF:000003">
    <property type="entry name" value="Diaminopimelate decarboxylase"/>
    <property type="match status" value="1"/>
</dbReference>
<feature type="domain" description="Orn/DAP/Arg decarboxylase 2 N-terminal" evidence="15">
    <location>
        <begin position="36"/>
        <end position="279"/>
    </location>
</feature>
<comment type="pathway">
    <text evidence="8 12 14">Amino-acid biosynthesis; L-lysine biosynthesis via DAP pathway; L-lysine from DL-2,6-diaminopimelate: step 1/1.</text>
</comment>
<dbReference type="RefSeq" id="WP_144234563.1">
    <property type="nucleotide sequence ID" value="NZ_QMIF01000003.1"/>
</dbReference>
<gene>
    <name evidence="12 16" type="primary">lysA</name>
    <name evidence="16" type="ORF">DQK91_06285</name>
</gene>
<evidence type="ECO:0000256" key="9">
    <source>
        <dbReference type="ARBA" id="ARBA00060983"/>
    </source>
</evidence>
<dbReference type="Pfam" id="PF02784">
    <property type="entry name" value="Orn_Arg_deC_N"/>
    <property type="match status" value="1"/>
</dbReference>
<dbReference type="CDD" id="cd06828">
    <property type="entry name" value="PLPDE_III_DapDC"/>
    <property type="match status" value="1"/>
</dbReference>
<dbReference type="AlphaFoldDB" id="A0A6P1ZJ43"/>
<evidence type="ECO:0000256" key="5">
    <source>
        <dbReference type="ARBA" id="ARBA00023154"/>
    </source>
</evidence>
<keyword evidence="6 12" id="KW-0456">Lyase</keyword>
<organism evidence="16 17">
    <name type="scientific">Oceanidesulfovibrio marinus</name>
    <dbReference type="NCBI Taxonomy" id="370038"/>
    <lineage>
        <taxon>Bacteria</taxon>
        <taxon>Pseudomonadati</taxon>
        <taxon>Thermodesulfobacteriota</taxon>
        <taxon>Desulfovibrionia</taxon>
        <taxon>Desulfovibrionales</taxon>
        <taxon>Desulfovibrionaceae</taxon>
        <taxon>Oceanidesulfovibrio</taxon>
    </lineage>
</organism>
<dbReference type="GO" id="GO:0008836">
    <property type="term" value="F:diaminopimelate decarboxylase activity"/>
    <property type="evidence" value="ECO:0007669"/>
    <property type="project" value="UniProtKB-UniRule"/>
</dbReference>
<dbReference type="GO" id="GO:0030170">
    <property type="term" value="F:pyridoxal phosphate binding"/>
    <property type="evidence" value="ECO:0007669"/>
    <property type="project" value="UniProtKB-UniRule"/>
</dbReference>
<evidence type="ECO:0000256" key="1">
    <source>
        <dbReference type="ARBA" id="ARBA00001933"/>
    </source>
</evidence>
<comment type="subunit">
    <text evidence="12">Homodimer.</text>
</comment>
<dbReference type="Gene3D" id="3.20.20.10">
    <property type="entry name" value="Alanine racemase"/>
    <property type="match status" value="1"/>
</dbReference>
<feature type="active site" description="Proton donor" evidence="13">
    <location>
        <position position="342"/>
    </location>
</feature>
<evidence type="ECO:0000256" key="6">
    <source>
        <dbReference type="ARBA" id="ARBA00023239"/>
    </source>
</evidence>
<dbReference type="SUPFAM" id="SSF50621">
    <property type="entry name" value="Alanine racemase C-terminal domain-like"/>
    <property type="match status" value="1"/>
</dbReference>
<dbReference type="FunFam" id="2.40.37.10:FF:000003">
    <property type="entry name" value="Diaminopimelate decarboxylase"/>
    <property type="match status" value="1"/>
</dbReference>
<reference evidence="16 17" key="1">
    <citation type="submission" date="2018-06" db="EMBL/GenBank/DDBJ databases">
        <title>Complete genome of Desulfovibrio marinus P48SEP.</title>
        <authorList>
            <person name="Crispim J.S."/>
            <person name="Vidigal P.M.P."/>
            <person name="Silva L.C.F."/>
            <person name="Araujo L.C."/>
            <person name="Laguardia C.N."/>
            <person name="Dias R.S."/>
            <person name="Sousa M.P."/>
            <person name="Paula S.O."/>
            <person name="Silva C."/>
        </authorList>
    </citation>
    <scope>NUCLEOTIDE SEQUENCE [LARGE SCALE GENOMIC DNA]</scope>
    <source>
        <strain evidence="16 17">P48SEP</strain>
    </source>
</reference>
<feature type="binding site" evidence="12">
    <location>
        <position position="343"/>
    </location>
    <ligand>
        <name>substrate</name>
    </ligand>
</feature>
<proteinExistence type="inferred from homology"/>
<dbReference type="PROSITE" id="PS00879">
    <property type="entry name" value="ODR_DC_2_2"/>
    <property type="match status" value="1"/>
</dbReference>
<dbReference type="PRINTS" id="PR01179">
    <property type="entry name" value="ODADCRBXLASE"/>
</dbReference>
<name>A0A6P1ZJ43_9BACT</name>
<dbReference type="InterPro" id="IPR022657">
    <property type="entry name" value="De-COase2_CS"/>
</dbReference>
<comment type="cofactor">
    <cofactor evidence="1 12 13 14">
        <name>pyridoxal 5'-phosphate</name>
        <dbReference type="ChEBI" id="CHEBI:597326"/>
    </cofactor>
</comment>
<feature type="binding site" evidence="12">
    <location>
        <position position="312"/>
    </location>
    <ligand>
        <name>substrate</name>
    </ligand>
</feature>
<evidence type="ECO:0000256" key="2">
    <source>
        <dbReference type="ARBA" id="ARBA00022605"/>
    </source>
</evidence>
<comment type="catalytic activity">
    <reaction evidence="7 12 14">
        <text>meso-2,6-diaminopimelate + H(+) = L-lysine + CO2</text>
        <dbReference type="Rhea" id="RHEA:15101"/>
        <dbReference type="ChEBI" id="CHEBI:15378"/>
        <dbReference type="ChEBI" id="CHEBI:16526"/>
        <dbReference type="ChEBI" id="CHEBI:32551"/>
        <dbReference type="ChEBI" id="CHEBI:57791"/>
        <dbReference type="EC" id="4.1.1.20"/>
    </reaction>
</comment>
<dbReference type="InterPro" id="IPR029066">
    <property type="entry name" value="PLP-binding_barrel"/>
</dbReference>
<evidence type="ECO:0000256" key="8">
    <source>
        <dbReference type="ARBA" id="ARBA00060643"/>
    </source>
</evidence>
<dbReference type="UniPathway" id="UPA00034">
    <property type="reaction ID" value="UER00027"/>
</dbReference>
<dbReference type="Gene3D" id="2.40.37.10">
    <property type="entry name" value="Lyase, Ornithine Decarboxylase, Chain A, domain 1"/>
    <property type="match status" value="1"/>
</dbReference>
<dbReference type="InterPro" id="IPR009006">
    <property type="entry name" value="Ala_racemase/Decarboxylase_C"/>
</dbReference>
<sequence length="418" mass="45606">MHFFEHRGGELYAEDLRVTDLVKEFGSPLYIYSAKTFRRHFEAFDSAFAGLDHLTCYSVKANSNLCILKLLAEMGAGMDIVSGGELYRALKAGVDPSKIVYSGVGKRSYEIEEALTAGILMFNVESLAELEKINEIAGNMGKTARISLRINPDVDPKTHPYIATGLKKAKFGLDIESSLAAYAKAKELEHIEPVGIDCHIGSQLTSIDPFLEALDKIMAFRDKLTAMGLDIQYLDLGGGLGITYDEEEPPHPSAFGEALTQKLAGLPMKVILEPGRVIAGNSGILVTEVLYTKGGETKEFVIVDGAMNDLVRPSLYGSFHRIGEVTPKGRPEHVVDVVGPICESGDFLARERSLPAVESGELLAVYSAGAYGFTMSSNYNSRPRVAEILVDGDQAILARRRETYEDLVEAEKSCLDKI</sequence>
<dbReference type="PANTHER" id="PTHR43727">
    <property type="entry name" value="DIAMINOPIMELATE DECARBOXYLASE"/>
    <property type="match status" value="1"/>
</dbReference>
<dbReference type="InterPro" id="IPR002986">
    <property type="entry name" value="DAP_deCOOHase_LysA"/>
</dbReference>
<dbReference type="InterPro" id="IPR000183">
    <property type="entry name" value="Orn/DAP/Arg_de-COase"/>
</dbReference>
<dbReference type="Proteomes" id="UP000434052">
    <property type="component" value="Unassembled WGS sequence"/>
</dbReference>
<feature type="binding site" evidence="12">
    <location>
        <position position="239"/>
    </location>
    <ligand>
        <name>pyridoxal 5'-phosphate</name>
        <dbReference type="ChEBI" id="CHEBI:597326"/>
    </ligand>
</feature>
<dbReference type="OrthoDB" id="9802241at2"/>
<dbReference type="SUPFAM" id="SSF51419">
    <property type="entry name" value="PLP-binding barrel"/>
    <property type="match status" value="1"/>
</dbReference>
<evidence type="ECO:0000313" key="16">
    <source>
        <dbReference type="EMBL" id="TVM35011.1"/>
    </source>
</evidence>
<keyword evidence="5 12" id="KW-0457">Lysine biosynthesis</keyword>
<dbReference type="EMBL" id="QMIF01000003">
    <property type="protein sequence ID" value="TVM35011.1"/>
    <property type="molecule type" value="Genomic_DNA"/>
</dbReference>
<dbReference type="EC" id="4.1.1.20" evidence="10 12"/>
<evidence type="ECO:0000256" key="10">
    <source>
        <dbReference type="ARBA" id="ARBA00066427"/>
    </source>
</evidence>
<evidence type="ECO:0000256" key="7">
    <source>
        <dbReference type="ARBA" id="ARBA00050464"/>
    </source>
</evidence>
<evidence type="ECO:0000256" key="12">
    <source>
        <dbReference type="HAMAP-Rule" id="MF_02120"/>
    </source>
</evidence>
<dbReference type="GO" id="GO:0009089">
    <property type="term" value="P:lysine biosynthetic process via diaminopimelate"/>
    <property type="evidence" value="ECO:0007669"/>
    <property type="project" value="UniProtKB-UniRule"/>
</dbReference>
<feature type="binding site" evidence="12">
    <location>
        <position position="316"/>
    </location>
    <ligand>
        <name>substrate</name>
    </ligand>
</feature>